<accession>A0ABD4EI54</accession>
<reference evidence="1 2" key="1">
    <citation type="submission" date="2016-01" db="EMBL/GenBank/DDBJ databases">
        <authorList>
            <person name="Mitreva M."/>
            <person name="Pepin K.H."/>
            <person name="Mihindukulasuriya K.A."/>
            <person name="Fulton R."/>
            <person name="Fronick C."/>
            <person name="O'Laughlin M."/>
            <person name="Miner T."/>
            <person name="Herter B."/>
            <person name="Rosa B.A."/>
            <person name="Cordes M."/>
            <person name="Tomlinson C."/>
            <person name="Wollam A."/>
            <person name="Palsikar V.B."/>
            <person name="Mardis E.R."/>
            <person name="Wilson R.K."/>
        </authorList>
    </citation>
    <scope>NUCLEOTIDE SEQUENCE [LARGE SCALE GENOMIC DNA]</scope>
    <source>
        <strain evidence="1 2">MJR7738</strain>
    </source>
</reference>
<evidence type="ECO:0000313" key="2">
    <source>
        <dbReference type="Proteomes" id="UP000070063"/>
    </source>
</evidence>
<protein>
    <submittedName>
        <fullName evidence="1">Uncharacterized protein</fullName>
    </submittedName>
</protein>
<dbReference type="AlphaFoldDB" id="A0ABD4EI54"/>
<name>A0ABD4EI54_STALU</name>
<gene>
    <name evidence="1" type="ORF">HMPREF3225_00475</name>
</gene>
<proteinExistence type="predicted"/>
<sequence>MTKEVYGVDKNKWKMYIRYIKILDIKSFKRIIIKVIGAKAIPKIPSLRNK</sequence>
<dbReference type="Proteomes" id="UP000070063">
    <property type="component" value="Unassembled WGS sequence"/>
</dbReference>
<dbReference type="EMBL" id="LRQI01000021">
    <property type="protein sequence ID" value="KXA39865.1"/>
    <property type="molecule type" value="Genomic_DNA"/>
</dbReference>
<evidence type="ECO:0000313" key="1">
    <source>
        <dbReference type="EMBL" id="KXA39865.1"/>
    </source>
</evidence>
<comment type="caution">
    <text evidence="1">The sequence shown here is derived from an EMBL/GenBank/DDBJ whole genome shotgun (WGS) entry which is preliminary data.</text>
</comment>
<organism evidence="1 2">
    <name type="scientific">Staphylococcus lugdunensis</name>
    <dbReference type="NCBI Taxonomy" id="28035"/>
    <lineage>
        <taxon>Bacteria</taxon>
        <taxon>Bacillati</taxon>
        <taxon>Bacillota</taxon>
        <taxon>Bacilli</taxon>
        <taxon>Bacillales</taxon>
        <taxon>Staphylococcaceae</taxon>
        <taxon>Staphylococcus</taxon>
    </lineage>
</organism>